<organism evidence="1 2">
    <name type="scientific">Crocosphaera watsonii WH 0003</name>
    <dbReference type="NCBI Taxonomy" id="423471"/>
    <lineage>
        <taxon>Bacteria</taxon>
        <taxon>Bacillati</taxon>
        <taxon>Cyanobacteriota</taxon>
        <taxon>Cyanophyceae</taxon>
        <taxon>Oscillatoriophycideae</taxon>
        <taxon>Chroococcales</taxon>
        <taxon>Aphanothecaceae</taxon>
        <taxon>Crocosphaera</taxon>
    </lineage>
</organism>
<dbReference type="RefSeq" id="WP_007303977.1">
    <property type="nucleotide sequence ID" value="NZ_AESD01000679.1"/>
</dbReference>
<evidence type="ECO:0000313" key="2">
    <source>
        <dbReference type="Proteomes" id="UP000003477"/>
    </source>
</evidence>
<name>G5JAN1_CROWT</name>
<dbReference type="EMBL" id="AESD01000679">
    <property type="protein sequence ID" value="EHJ10736.1"/>
    <property type="molecule type" value="Genomic_DNA"/>
</dbReference>
<dbReference type="Proteomes" id="UP000003477">
    <property type="component" value="Unassembled WGS sequence"/>
</dbReference>
<dbReference type="AlphaFoldDB" id="G5JAN1"/>
<accession>G5JAN1</accession>
<dbReference type="GeneID" id="88767914"/>
<evidence type="ECO:0008006" key="3">
    <source>
        <dbReference type="Google" id="ProtNLM"/>
    </source>
</evidence>
<proteinExistence type="predicted"/>
<sequence>MSTKEQLLKEIEQSPDYLIEEVLNFLLFVKLRLKQKITTNTNLETHSIQENSILEMIDEITQDIPESELEQLPTDFSKNLDHYLYGLPKVEE</sequence>
<gene>
    <name evidence="1" type="ORF">CWATWH0003_4493</name>
</gene>
<comment type="caution">
    <text evidence="1">The sequence shown here is derived from an EMBL/GenBank/DDBJ whole genome shotgun (WGS) entry which is preliminary data.</text>
</comment>
<reference evidence="1 2" key="1">
    <citation type="journal article" date="2011" name="Front. Microbiol.">
        <title>Two Strains of Crocosphaera watsonii with Highly Conserved Genomes are Distinguished by Strain-Specific Features.</title>
        <authorList>
            <person name="Bench S.R."/>
            <person name="Ilikchyan I.N."/>
            <person name="Tripp H.J."/>
            <person name="Zehr J.P."/>
        </authorList>
    </citation>
    <scope>NUCLEOTIDE SEQUENCE [LARGE SCALE GENOMIC DNA]</scope>
    <source>
        <strain evidence="1 2">WH 0003</strain>
    </source>
</reference>
<evidence type="ECO:0000313" key="1">
    <source>
        <dbReference type="EMBL" id="EHJ10736.1"/>
    </source>
</evidence>
<dbReference type="PATRIC" id="fig|423471.3.peg.4199"/>
<protein>
    <recommendedName>
        <fullName evidence="3">DUF2281 domain-containing protein</fullName>
    </recommendedName>
</protein>